<evidence type="ECO:0000256" key="1">
    <source>
        <dbReference type="ARBA" id="ARBA00004370"/>
    </source>
</evidence>
<evidence type="ECO:0000313" key="5">
    <source>
        <dbReference type="Proteomes" id="UP000254978"/>
    </source>
</evidence>
<dbReference type="AlphaFoldDB" id="A0A378TKS5"/>
<dbReference type="RefSeq" id="WP_068918941.1">
    <property type="nucleotide sequence ID" value="NZ_AP022600.1"/>
</dbReference>
<proteinExistence type="predicted"/>
<feature type="compositionally biased region" description="Low complexity" evidence="3">
    <location>
        <begin position="33"/>
        <end position="50"/>
    </location>
</feature>
<accession>A0A378TKS5</accession>
<dbReference type="Proteomes" id="UP000254978">
    <property type="component" value="Unassembled WGS sequence"/>
</dbReference>
<feature type="region of interest" description="Disordered" evidence="3">
    <location>
        <begin position="1"/>
        <end position="50"/>
    </location>
</feature>
<name>A0A378TKS5_9MYCO</name>
<keyword evidence="2" id="KW-0472">Membrane</keyword>
<evidence type="ECO:0000256" key="3">
    <source>
        <dbReference type="SAM" id="MobiDB-lite"/>
    </source>
</evidence>
<dbReference type="EMBL" id="UGQT01000001">
    <property type="protein sequence ID" value="STZ60166.1"/>
    <property type="molecule type" value="Genomic_DNA"/>
</dbReference>
<dbReference type="GO" id="GO:0016020">
    <property type="term" value="C:membrane"/>
    <property type="evidence" value="ECO:0007669"/>
    <property type="project" value="UniProtKB-SubCell"/>
</dbReference>
<organism evidence="4 5">
    <name type="scientific">Mycolicibacterium tokaiense</name>
    <dbReference type="NCBI Taxonomy" id="39695"/>
    <lineage>
        <taxon>Bacteria</taxon>
        <taxon>Bacillati</taxon>
        <taxon>Actinomycetota</taxon>
        <taxon>Actinomycetes</taxon>
        <taxon>Mycobacteriales</taxon>
        <taxon>Mycobacteriaceae</taxon>
        <taxon>Mycolicibacterium</taxon>
    </lineage>
</organism>
<dbReference type="OrthoDB" id="4761205at2"/>
<keyword evidence="5" id="KW-1185">Reference proteome</keyword>
<gene>
    <name evidence="4" type="ORF">NCTC10821_03704</name>
</gene>
<protein>
    <submittedName>
        <fullName evidence="4">Mce associated membrane protein</fullName>
    </submittedName>
</protein>
<reference evidence="4 5" key="1">
    <citation type="submission" date="2018-06" db="EMBL/GenBank/DDBJ databases">
        <authorList>
            <consortium name="Pathogen Informatics"/>
            <person name="Doyle S."/>
        </authorList>
    </citation>
    <scope>NUCLEOTIDE SEQUENCE [LARGE SCALE GENOMIC DNA]</scope>
    <source>
        <strain evidence="4 5">NCTC10821</strain>
    </source>
</reference>
<comment type="subcellular location">
    <subcellularLocation>
        <location evidence="1">Membrane</location>
    </subcellularLocation>
</comment>
<evidence type="ECO:0000256" key="2">
    <source>
        <dbReference type="ARBA" id="ARBA00023136"/>
    </source>
</evidence>
<evidence type="ECO:0000313" key="4">
    <source>
        <dbReference type="EMBL" id="STZ60166.1"/>
    </source>
</evidence>
<dbReference type="PANTHER" id="PTHR37042">
    <property type="entry name" value="OUTER MEMBRANE PROTEIN RV1973"/>
    <property type="match status" value="1"/>
</dbReference>
<sequence length="226" mass="24175">MEDQQSAAGDLTDDTESEPPRTPVGKARRRTRTVTADATAESVPAEEPVAAAPRRAAPRWAPAAIGAAAVVFVGAGAFTASTLQPYVAHRALVDTKLDIARTAADAITTLWTYTPENMESLADRSARFLGGDFEAQYRKYVDAIAPTNKQAQVTNNTQVVGAAVESVSGRDATAIVYTNSTATSPLSKDIPSLRYLSYRLTLQREGSQWLVTSMDTITSLDLTPQL</sequence>
<dbReference type="PANTHER" id="PTHR37042:SF4">
    <property type="entry name" value="OUTER MEMBRANE PROTEIN RV1973"/>
    <property type="match status" value="1"/>
</dbReference>